<dbReference type="RefSeq" id="XP_021863654.2">
    <property type="nucleotide sequence ID" value="XM_022007962.2"/>
</dbReference>
<evidence type="ECO:0000313" key="8">
    <source>
        <dbReference type="Proteomes" id="UP000813463"/>
    </source>
</evidence>
<comment type="similarity">
    <text evidence="2">Belongs to the glycosyltransferase 47 family.</text>
</comment>
<dbReference type="Proteomes" id="UP000813463">
    <property type="component" value="Chromosome 6"/>
</dbReference>
<feature type="domain" description="Exostosin GT47" evidence="7">
    <location>
        <begin position="6"/>
        <end position="266"/>
    </location>
</feature>
<dbReference type="GO" id="GO:0016757">
    <property type="term" value="F:glycosyltransferase activity"/>
    <property type="evidence" value="ECO:0007669"/>
    <property type="project" value="UniProtKB-KW"/>
</dbReference>
<keyword evidence="6" id="KW-1133">Transmembrane helix</keyword>
<evidence type="ECO:0000256" key="1">
    <source>
        <dbReference type="ARBA" id="ARBA00004323"/>
    </source>
</evidence>
<evidence type="ECO:0000256" key="4">
    <source>
        <dbReference type="ARBA" id="ARBA00022968"/>
    </source>
</evidence>
<evidence type="ECO:0000256" key="2">
    <source>
        <dbReference type="ARBA" id="ARBA00010271"/>
    </source>
</evidence>
<keyword evidence="6" id="KW-0812">Transmembrane</keyword>
<evidence type="ECO:0000256" key="6">
    <source>
        <dbReference type="SAM" id="Phobius"/>
    </source>
</evidence>
<comment type="subcellular location">
    <subcellularLocation>
        <location evidence="1">Golgi apparatus membrane</location>
        <topology evidence="1">Single-pass type II membrane protein</topology>
    </subcellularLocation>
</comment>
<dbReference type="AlphaFoldDB" id="A0A9R0J9C7"/>
<gene>
    <name evidence="9" type="primary">LOC110802536</name>
</gene>
<evidence type="ECO:0000256" key="5">
    <source>
        <dbReference type="ARBA" id="ARBA00023034"/>
    </source>
</evidence>
<accession>A0A9R0J9C7</accession>
<organism evidence="8 9">
    <name type="scientific">Spinacia oleracea</name>
    <name type="common">Spinach</name>
    <dbReference type="NCBI Taxonomy" id="3562"/>
    <lineage>
        <taxon>Eukaryota</taxon>
        <taxon>Viridiplantae</taxon>
        <taxon>Streptophyta</taxon>
        <taxon>Embryophyta</taxon>
        <taxon>Tracheophyta</taxon>
        <taxon>Spermatophyta</taxon>
        <taxon>Magnoliopsida</taxon>
        <taxon>eudicotyledons</taxon>
        <taxon>Gunneridae</taxon>
        <taxon>Pentapetalae</taxon>
        <taxon>Caryophyllales</taxon>
        <taxon>Chenopodiaceae</taxon>
        <taxon>Chenopodioideae</taxon>
        <taxon>Anserineae</taxon>
        <taxon>Spinacia</taxon>
    </lineage>
</organism>
<name>A0A9R0J9C7_SPIOL</name>
<dbReference type="PANTHER" id="PTHR11062:SF282">
    <property type="entry name" value="XYLOGLUCAN GALACTOSYLTRANSFERASE GT11-RELATED"/>
    <property type="match status" value="1"/>
</dbReference>
<keyword evidence="4" id="KW-0735">Signal-anchor</keyword>
<keyword evidence="8" id="KW-1185">Reference proteome</keyword>
<dbReference type="GeneID" id="110802536"/>
<keyword evidence="3 9" id="KW-0328">Glycosyltransferase</keyword>
<dbReference type="PANTHER" id="PTHR11062">
    <property type="entry name" value="EXOSTOSIN HEPARAN SULFATE GLYCOSYLTRANSFERASE -RELATED"/>
    <property type="match status" value="1"/>
</dbReference>
<evidence type="ECO:0000256" key="3">
    <source>
        <dbReference type="ARBA" id="ARBA00022676"/>
    </source>
</evidence>
<reference evidence="9" key="2">
    <citation type="submission" date="2025-08" db="UniProtKB">
        <authorList>
            <consortium name="RefSeq"/>
        </authorList>
    </citation>
    <scope>IDENTIFICATION</scope>
    <source>
        <tissue evidence="9">Leaf</tissue>
    </source>
</reference>
<dbReference type="Pfam" id="PF03016">
    <property type="entry name" value="Exostosin_GT47"/>
    <property type="match status" value="1"/>
</dbReference>
<keyword evidence="5" id="KW-0333">Golgi apparatus</keyword>
<reference evidence="8" key="1">
    <citation type="journal article" date="2021" name="Nat. Commun.">
        <title>Genomic analyses provide insights into spinach domestication and the genetic basis of agronomic traits.</title>
        <authorList>
            <person name="Cai X."/>
            <person name="Sun X."/>
            <person name="Xu C."/>
            <person name="Sun H."/>
            <person name="Wang X."/>
            <person name="Ge C."/>
            <person name="Zhang Z."/>
            <person name="Wang Q."/>
            <person name="Fei Z."/>
            <person name="Jiao C."/>
            <person name="Wang Q."/>
        </authorList>
    </citation>
    <scope>NUCLEOTIDE SEQUENCE [LARGE SCALE GENOMIC DNA]</scope>
    <source>
        <strain evidence="8">cv. Varoflay</strain>
    </source>
</reference>
<dbReference type="InterPro" id="IPR040911">
    <property type="entry name" value="Exostosin_GT47"/>
</dbReference>
<dbReference type="GO" id="GO:0000139">
    <property type="term" value="C:Golgi membrane"/>
    <property type="evidence" value="ECO:0007669"/>
    <property type="project" value="UniProtKB-SubCell"/>
</dbReference>
<evidence type="ECO:0000313" key="9">
    <source>
        <dbReference type="RefSeq" id="XP_021863654.2"/>
    </source>
</evidence>
<evidence type="ECO:0000259" key="7">
    <source>
        <dbReference type="Pfam" id="PF03016"/>
    </source>
</evidence>
<keyword evidence="3 9" id="KW-0808">Transferase</keyword>
<sequence length="319" mass="37436">MKQYQSFTNTSSKASVVYVPFYAGLDVGRYLWDDHETKVIDYVSIEVVKHLKGKPEWKKMWGHDHFLVAGRVSWDFRRMTDNKLDWGNRLFNLPDAKNMTSLVIESSPWSNTDFAISYPTYFHPSSDHEVYGWQERMTRKQRPYLFSFAGALRPELNDSIRNEIINQCLGSKGKHCKFMKCDAVIKNCEYPKNVMRLFQKSVFYLQPLEDSYTRRSTFDAILAGCIPIFFHLASAYVQYLWHFPKHYTTYSMYIPIEDIKKEDFAVEKRLLEIPKEKVVAMREEVIKLIPNVIYANPNSKLQRFGDAFDVAVKGVLNRI</sequence>
<keyword evidence="6" id="KW-0472">Membrane</keyword>
<proteinExistence type="inferred from homology"/>
<dbReference type="InterPro" id="IPR004263">
    <property type="entry name" value="Exostosin"/>
</dbReference>
<feature type="transmembrane region" description="Helical" evidence="6">
    <location>
        <begin position="220"/>
        <end position="241"/>
    </location>
</feature>
<dbReference type="KEGG" id="soe:110802536"/>
<protein>
    <submittedName>
        <fullName evidence="9">Xyloglucan galactosyltransferase KATAMARI1 homolog</fullName>
    </submittedName>
</protein>